<reference evidence="1" key="1">
    <citation type="submission" date="2022-01" db="EMBL/GenBank/DDBJ databases">
        <authorList>
            <person name="King R."/>
        </authorList>
    </citation>
    <scope>NUCLEOTIDE SEQUENCE</scope>
</reference>
<dbReference type="GO" id="GO:0003676">
    <property type="term" value="F:nucleic acid binding"/>
    <property type="evidence" value="ECO:0007669"/>
    <property type="project" value="InterPro"/>
</dbReference>
<dbReference type="Gene3D" id="3.30.420.10">
    <property type="entry name" value="Ribonuclease H-like superfamily/Ribonuclease H"/>
    <property type="match status" value="1"/>
</dbReference>
<evidence type="ECO:0000313" key="2">
    <source>
        <dbReference type="Proteomes" id="UP001153636"/>
    </source>
</evidence>
<dbReference type="PANTHER" id="PTHR47326:SF1">
    <property type="entry name" value="HTH PSQ-TYPE DOMAIN-CONTAINING PROTEIN"/>
    <property type="match status" value="1"/>
</dbReference>
<protein>
    <submittedName>
        <fullName evidence="1">Uncharacterized protein</fullName>
    </submittedName>
</protein>
<proteinExistence type="predicted"/>
<dbReference type="InterPro" id="IPR036397">
    <property type="entry name" value="RNaseH_sf"/>
</dbReference>
<dbReference type="OrthoDB" id="8195099at2759"/>
<evidence type="ECO:0000313" key="1">
    <source>
        <dbReference type="EMBL" id="CAH1105707.1"/>
    </source>
</evidence>
<dbReference type="EMBL" id="OV651814">
    <property type="protein sequence ID" value="CAH1105707.1"/>
    <property type="molecule type" value="Genomic_DNA"/>
</dbReference>
<sequence>MDFLNRLIMSDEAHFHLNRFVNKQNSKFWGTENPNVVHERELYPIKCTVWCVVTSQRIIGPYFFEDEDMAMLKLLPENDTDRCFKNFYVPLWKNMPEMWFQQDGATVYIPRATIQLLRTFGNRIILEIFRYSVRCTFV</sequence>
<accession>A0A9P0CW13</accession>
<name>A0A9P0CW13_9CUCU</name>
<keyword evidence="2" id="KW-1185">Reference proteome</keyword>
<dbReference type="Proteomes" id="UP001153636">
    <property type="component" value="Chromosome 2"/>
</dbReference>
<gene>
    <name evidence="1" type="ORF">PSYICH_LOCUS6862</name>
</gene>
<dbReference type="AlphaFoldDB" id="A0A9P0CW13"/>
<dbReference type="PANTHER" id="PTHR47326">
    <property type="entry name" value="TRANSPOSABLE ELEMENT TC3 TRANSPOSASE-LIKE PROTEIN"/>
    <property type="match status" value="1"/>
</dbReference>
<organism evidence="1 2">
    <name type="scientific">Psylliodes chrysocephalus</name>
    <dbReference type="NCBI Taxonomy" id="3402493"/>
    <lineage>
        <taxon>Eukaryota</taxon>
        <taxon>Metazoa</taxon>
        <taxon>Ecdysozoa</taxon>
        <taxon>Arthropoda</taxon>
        <taxon>Hexapoda</taxon>
        <taxon>Insecta</taxon>
        <taxon>Pterygota</taxon>
        <taxon>Neoptera</taxon>
        <taxon>Endopterygota</taxon>
        <taxon>Coleoptera</taxon>
        <taxon>Polyphaga</taxon>
        <taxon>Cucujiformia</taxon>
        <taxon>Chrysomeloidea</taxon>
        <taxon>Chrysomelidae</taxon>
        <taxon>Galerucinae</taxon>
        <taxon>Alticini</taxon>
        <taxon>Psylliodes</taxon>
    </lineage>
</organism>